<dbReference type="SUPFAM" id="SSF56672">
    <property type="entry name" value="DNA/RNA polymerases"/>
    <property type="match status" value="1"/>
</dbReference>
<accession>A0A6J2XLA8</accession>
<dbReference type="GO" id="GO:0015074">
    <property type="term" value="P:DNA integration"/>
    <property type="evidence" value="ECO:0007669"/>
    <property type="project" value="InterPro"/>
</dbReference>
<dbReference type="Gene3D" id="3.30.420.10">
    <property type="entry name" value="Ribonuclease H-like superfamily/Ribonuclease H"/>
    <property type="match status" value="1"/>
</dbReference>
<dbReference type="SUPFAM" id="SSF53098">
    <property type="entry name" value="Ribonuclease H-like"/>
    <property type="match status" value="1"/>
</dbReference>
<dbReference type="InParanoid" id="A0A6J2XLA8"/>
<dbReference type="KEGG" id="soy:115879545"/>
<gene>
    <name evidence="4" type="primary">LOC115879545</name>
</gene>
<feature type="region of interest" description="Disordered" evidence="1">
    <location>
        <begin position="1"/>
        <end position="20"/>
    </location>
</feature>
<evidence type="ECO:0000256" key="1">
    <source>
        <dbReference type="SAM" id="MobiDB-lite"/>
    </source>
</evidence>
<dbReference type="InterPro" id="IPR036397">
    <property type="entry name" value="RNaseH_sf"/>
</dbReference>
<keyword evidence="3" id="KW-1185">Reference proteome</keyword>
<name>A0A6J2XLA8_SITOR</name>
<dbReference type="InterPro" id="IPR001584">
    <property type="entry name" value="Integrase_cat-core"/>
</dbReference>
<dbReference type="InterPro" id="IPR012337">
    <property type="entry name" value="RNaseH-like_sf"/>
</dbReference>
<dbReference type="Pfam" id="PF18701">
    <property type="entry name" value="DUF5641"/>
    <property type="match status" value="1"/>
</dbReference>
<evidence type="ECO:0000259" key="2">
    <source>
        <dbReference type="PROSITE" id="PS50994"/>
    </source>
</evidence>
<dbReference type="GeneID" id="115879545"/>
<protein>
    <submittedName>
        <fullName evidence="4">Uncharacterized protein LOC115879545</fullName>
    </submittedName>
</protein>
<dbReference type="InterPro" id="IPR008042">
    <property type="entry name" value="Retrotrans_Pao"/>
</dbReference>
<dbReference type="Proteomes" id="UP000504635">
    <property type="component" value="Unplaced"/>
</dbReference>
<dbReference type="InterPro" id="IPR040676">
    <property type="entry name" value="DUF5641"/>
</dbReference>
<dbReference type="InterPro" id="IPR005312">
    <property type="entry name" value="DUF1759"/>
</dbReference>
<dbReference type="GO" id="GO:0071897">
    <property type="term" value="P:DNA biosynthetic process"/>
    <property type="evidence" value="ECO:0007669"/>
    <property type="project" value="UniProtKB-ARBA"/>
</dbReference>
<proteinExistence type="predicted"/>
<evidence type="ECO:0000313" key="4">
    <source>
        <dbReference type="RefSeq" id="XP_030752298.1"/>
    </source>
</evidence>
<dbReference type="Pfam" id="PF05380">
    <property type="entry name" value="Peptidase_A17"/>
    <property type="match status" value="1"/>
</dbReference>
<sequence length="1383" mass="158081">MYLEASLGGDSNNLPGKKWRGDMQKKPDVLALSAQDNGDIDPHVKIETEFNDYYFHIEALFTNLFPQTKSELDTKQLQNTTAQCSVKLPKIEVPHFDGEFKHWQTFIDMFDSLIHCNSSLSDISKYNYLLCGIGKNISKGSHGVRCNIKPIGKSDPIYSLEFIILNEISDNLPINSLPVEQFSKFSQLPLADPNFHLSKPVDILLGADIYGRVKTSSVSLSVNSYFLTSYASLDQSLQRFWELEDVPQSSTLSSGEKLAEEHFCKTFSRTLYGRYKVSLPFKTLEPIFEGSRDVALRRFFSLEKRLLRNPQLYSQYSNYMCEYLDSQYMIAVQNSSPNAYSYYLPHHCVIRPDSLTTKLRVVFDASARDYTNKSLNDTLFTGPKLQSDILSILLRFRSHLIVFASDIKQMFCQILVNENHTEYLKILWRFNANEPIQEYKLTRVTFGLSCSPFLAIRVIKQIALENLVKYPEASKILDMDTYVDDIISGCDSLSLAIKIQRDLISILKHSGFELRKWTSNSSDFLSQLSPNECKMDSSLSLNIHSLSFSKVLGLNWNPSTDEFFFDSPAVSLTNKICNKRNILSQLASIFDPCGMLVPLTLHLKLIIQDLWKLGINWDDPAPNNIATSWHQLVQELPCIFSLKVPRYFLTLKYLSLEVHGFCDASEEGYCAVIYFRIILPDNSVKTNFVCAKGKVAPLKKISIPRLELCAALLLTRLIDFVRTSLSNKLINVGSIAWSDSMVVLHWLKSEPYKWNTFVSNRVSQIQEKLPPSCWRHVVSKDNPADPGSRGLQPSELLDNALWWAGPPWLSQPESYWPQSIFTFPETEEEQRKVILTCTSQPSLVDTLFEKFYSFSKIINIVTFCRRFLYNTRHSKSHKTSPLSKFEINETLECIIKCVQSQYYAREILLINNRKSLPKYLRKLTPFLDTNGILRVGGRLRNASLNFSQKHPALLPNNHKFTTLLIEYTHKLYLHPGPQTLHYILAQQYWIVSARKTIRSVLFKCPQCFRANPVMPQPPIMGDIPAIRLSQVKPFSEVGCDYGGTFSLLRYRARGAKSCKAYICLFVCMATKALHLELVSELSSETFLGALRRFISRRGRCNHIYSDCGTNFVGASRELINMLKSAAEQEQISWHFNPPSAPHFGGLWEAGIKSVKTHIKRVIGDQLLTYEEFYTLLVQIEAVLNSRPLCPQSSGPNDLSVLTPGHFLSQEPLKAPPEDDLSGIKLNHLSRWQLISRLHQSFWSRWSKEYLQTLLQRAKWNDSTIPIEINSVVLIKDDNLIPLKWSIGRVLEIHPGHDRVTRVVTLKTAKAPESFCGPAKVSTRMAIKQWISSISLGGSTNRKFFSQLNGHLRQMKLTGKAMYRFSQSEQKTTERILWQQNRVF</sequence>
<dbReference type="PROSITE" id="PS50994">
    <property type="entry name" value="INTEGRASE"/>
    <property type="match status" value="1"/>
</dbReference>
<organism evidence="3 4">
    <name type="scientific">Sitophilus oryzae</name>
    <name type="common">Rice weevil</name>
    <name type="synonym">Curculio oryzae</name>
    <dbReference type="NCBI Taxonomy" id="7048"/>
    <lineage>
        <taxon>Eukaryota</taxon>
        <taxon>Metazoa</taxon>
        <taxon>Ecdysozoa</taxon>
        <taxon>Arthropoda</taxon>
        <taxon>Hexapoda</taxon>
        <taxon>Insecta</taxon>
        <taxon>Pterygota</taxon>
        <taxon>Neoptera</taxon>
        <taxon>Endopterygota</taxon>
        <taxon>Coleoptera</taxon>
        <taxon>Polyphaga</taxon>
        <taxon>Cucujiformia</taxon>
        <taxon>Curculionidae</taxon>
        <taxon>Dryophthorinae</taxon>
        <taxon>Sitophilus</taxon>
    </lineage>
</organism>
<dbReference type="InterPro" id="IPR043502">
    <property type="entry name" value="DNA/RNA_pol_sf"/>
</dbReference>
<dbReference type="InterPro" id="IPR041588">
    <property type="entry name" value="Integrase_H2C2"/>
</dbReference>
<dbReference type="PANTHER" id="PTHR47331:SF1">
    <property type="entry name" value="GAG-LIKE PROTEIN"/>
    <property type="match status" value="1"/>
</dbReference>
<dbReference type="RefSeq" id="XP_030752298.1">
    <property type="nucleotide sequence ID" value="XM_030896438.1"/>
</dbReference>
<evidence type="ECO:0000313" key="3">
    <source>
        <dbReference type="Proteomes" id="UP000504635"/>
    </source>
</evidence>
<dbReference type="Pfam" id="PF03564">
    <property type="entry name" value="DUF1759"/>
    <property type="match status" value="1"/>
</dbReference>
<dbReference type="PANTHER" id="PTHR47331">
    <property type="entry name" value="PHD-TYPE DOMAIN-CONTAINING PROTEIN"/>
    <property type="match status" value="1"/>
</dbReference>
<dbReference type="CDD" id="cd01644">
    <property type="entry name" value="RT_pepA17"/>
    <property type="match status" value="1"/>
</dbReference>
<reference evidence="4" key="1">
    <citation type="submission" date="2025-08" db="UniProtKB">
        <authorList>
            <consortium name="RefSeq"/>
        </authorList>
    </citation>
    <scope>IDENTIFICATION</scope>
    <source>
        <tissue evidence="4">Gonads</tissue>
    </source>
</reference>
<dbReference type="GO" id="GO:0003676">
    <property type="term" value="F:nucleic acid binding"/>
    <property type="evidence" value="ECO:0007669"/>
    <property type="project" value="InterPro"/>
</dbReference>
<dbReference type="GO" id="GO:0042575">
    <property type="term" value="C:DNA polymerase complex"/>
    <property type="evidence" value="ECO:0007669"/>
    <property type="project" value="UniProtKB-ARBA"/>
</dbReference>
<dbReference type="Pfam" id="PF17921">
    <property type="entry name" value="Integrase_H2C2"/>
    <property type="match status" value="1"/>
</dbReference>
<feature type="domain" description="Integrase catalytic" evidence="2">
    <location>
        <begin position="1029"/>
        <end position="1211"/>
    </location>
</feature>
<dbReference type="OrthoDB" id="6766294at2759"/>